<dbReference type="Gene3D" id="3.20.10.10">
    <property type="entry name" value="D-amino Acid Aminotransferase, subunit A, domain 2"/>
    <property type="match status" value="1"/>
</dbReference>
<dbReference type="NCBIfam" id="TIGR01122">
    <property type="entry name" value="ilvE_I"/>
    <property type="match status" value="1"/>
</dbReference>
<comment type="catalytic activity">
    <reaction evidence="13 17">
        <text>L-isoleucine + 2-oxoglutarate = (S)-3-methyl-2-oxopentanoate + L-glutamate</text>
        <dbReference type="Rhea" id="RHEA:24801"/>
        <dbReference type="ChEBI" id="CHEBI:16810"/>
        <dbReference type="ChEBI" id="CHEBI:29985"/>
        <dbReference type="ChEBI" id="CHEBI:35146"/>
        <dbReference type="ChEBI" id="CHEBI:58045"/>
        <dbReference type="EC" id="2.6.1.42"/>
    </reaction>
</comment>
<dbReference type="Pfam" id="PF01063">
    <property type="entry name" value="Aminotran_4"/>
    <property type="match status" value="1"/>
</dbReference>
<dbReference type="InterPro" id="IPR050571">
    <property type="entry name" value="Class-IV_PLP-Dep_Aminotrnsfr"/>
</dbReference>
<comment type="catalytic activity">
    <reaction evidence="14 17">
        <text>L-leucine + 2-oxoglutarate = 4-methyl-2-oxopentanoate + L-glutamate</text>
        <dbReference type="Rhea" id="RHEA:18321"/>
        <dbReference type="ChEBI" id="CHEBI:16810"/>
        <dbReference type="ChEBI" id="CHEBI:17865"/>
        <dbReference type="ChEBI" id="CHEBI:29985"/>
        <dbReference type="ChEBI" id="CHEBI:57427"/>
        <dbReference type="EC" id="2.6.1.42"/>
    </reaction>
</comment>
<dbReference type="NCBIfam" id="NF006185">
    <property type="entry name" value="PRK08320.1"/>
    <property type="match status" value="1"/>
</dbReference>
<evidence type="ECO:0000256" key="15">
    <source>
        <dbReference type="RuleBase" id="RU004106"/>
    </source>
</evidence>
<dbReference type="Proteomes" id="UP000617979">
    <property type="component" value="Unassembled WGS sequence"/>
</dbReference>
<evidence type="ECO:0000256" key="3">
    <source>
        <dbReference type="ARBA" id="ARBA00004824"/>
    </source>
</evidence>
<evidence type="ECO:0000256" key="16">
    <source>
        <dbReference type="RuleBase" id="RU004516"/>
    </source>
</evidence>
<comment type="pathway">
    <text evidence="5 17">Amino-acid biosynthesis; L-leucine biosynthesis; L-leucine from 3-methyl-2-oxobutanoate: step 4/4.</text>
</comment>
<organism evidence="18 19">
    <name type="scientific">Kroppenstedtia guangzhouensis</name>
    <dbReference type="NCBI Taxonomy" id="1274356"/>
    <lineage>
        <taxon>Bacteria</taxon>
        <taxon>Bacillati</taxon>
        <taxon>Bacillota</taxon>
        <taxon>Bacilli</taxon>
        <taxon>Bacillales</taxon>
        <taxon>Thermoactinomycetaceae</taxon>
        <taxon>Kroppenstedtia</taxon>
    </lineage>
</organism>
<keyword evidence="19" id="KW-1185">Reference proteome</keyword>
<dbReference type="Gene3D" id="3.30.470.10">
    <property type="match status" value="1"/>
</dbReference>
<keyword evidence="10 16" id="KW-0663">Pyridoxal phosphate</keyword>
<reference evidence="19" key="1">
    <citation type="journal article" date="2019" name="Int. J. Syst. Evol. Microbiol.">
        <title>The Global Catalogue of Microorganisms (GCM) 10K type strain sequencing project: providing services to taxonomists for standard genome sequencing and annotation.</title>
        <authorList>
            <consortium name="The Broad Institute Genomics Platform"/>
            <consortium name="The Broad Institute Genome Sequencing Center for Infectious Disease"/>
            <person name="Wu L."/>
            <person name="Ma J."/>
        </authorList>
    </citation>
    <scope>NUCLEOTIDE SEQUENCE [LARGE SCALE GENOMIC DNA]</scope>
    <source>
        <strain evidence="19">CGMCC 1.12404</strain>
    </source>
</reference>
<keyword evidence="7 17" id="KW-0032">Aminotransferase</keyword>
<dbReference type="InterPro" id="IPR043131">
    <property type="entry name" value="BCAT-like_N"/>
</dbReference>
<dbReference type="InterPro" id="IPR001544">
    <property type="entry name" value="Aminotrans_IV"/>
</dbReference>
<comment type="pathway">
    <text evidence="4 17">Amino-acid biosynthesis; L-valine biosynthesis; L-valine from pyruvate: step 4/4.</text>
</comment>
<evidence type="ECO:0000256" key="14">
    <source>
        <dbReference type="ARBA" id="ARBA00049229"/>
    </source>
</evidence>
<dbReference type="InterPro" id="IPR036038">
    <property type="entry name" value="Aminotransferase-like"/>
</dbReference>
<dbReference type="EMBL" id="BMEX01000003">
    <property type="protein sequence ID" value="GGA40572.1"/>
    <property type="molecule type" value="Genomic_DNA"/>
</dbReference>
<dbReference type="CDD" id="cd01558">
    <property type="entry name" value="D-AAT_like"/>
    <property type="match status" value="1"/>
</dbReference>
<keyword evidence="11 17" id="KW-0100">Branched-chain amino acid biosynthesis</keyword>
<dbReference type="InterPro" id="IPR018300">
    <property type="entry name" value="Aminotrans_IV_CS"/>
</dbReference>
<evidence type="ECO:0000256" key="10">
    <source>
        <dbReference type="ARBA" id="ARBA00022898"/>
    </source>
</evidence>
<dbReference type="PANTHER" id="PTHR42743:SF11">
    <property type="entry name" value="AMINODEOXYCHORISMATE LYASE"/>
    <property type="match status" value="1"/>
</dbReference>
<evidence type="ECO:0000256" key="13">
    <source>
        <dbReference type="ARBA" id="ARBA00048798"/>
    </source>
</evidence>
<comment type="cofactor">
    <cofactor evidence="1 16">
        <name>pyridoxal 5'-phosphate</name>
        <dbReference type="ChEBI" id="CHEBI:597326"/>
    </cofactor>
</comment>
<comment type="similarity">
    <text evidence="6 15">Belongs to the class-IV pyridoxal-phosphate-dependent aminotransferase family.</text>
</comment>
<dbReference type="RefSeq" id="WP_188430889.1">
    <property type="nucleotide sequence ID" value="NZ_BMEX01000003.1"/>
</dbReference>
<comment type="pathway">
    <text evidence="3 17">Amino-acid biosynthesis; L-isoleucine biosynthesis; L-isoleucine from 2-oxobutanoate: step 4/4.</text>
</comment>
<evidence type="ECO:0000313" key="19">
    <source>
        <dbReference type="Proteomes" id="UP000617979"/>
    </source>
</evidence>
<proteinExistence type="inferred from homology"/>
<keyword evidence="8 17" id="KW-0028">Amino-acid biosynthesis</keyword>
<evidence type="ECO:0000256" key="11">
    <source>
        <dbReference type="ARBA" id="ARBA00023304"/>
    </source>
</evidence>
<dbReference type="SUPFAM" id="SSF56752">
    <property type="entry name" value="D-aminoacid aminotransferase-like PLP-dependent enzymes"/>
    <property type="match status" value="1"/>
</dbReference>
<comment type="catalytic activity">
    <reaction evidence="12 17">
        <text>L-valine + 2-oxoglutarate = 3-methyl-2-oxobutanoate + L-glutamate</text>
        <dbReference type="Rhea" id="RHEA:24813"/>
        <dbReference type="ChEBI" id="CHEBI:11851"/>
        <dbReference type="ChEBI" id="CHEBI:16810"/>
        <dbReference type="ChEBI" id="CHEBI:29985"/>
        <dbReference type="ChEBI" id="CHEBI:57762"/>
        <dbReference type="EC" id="2.6.1.42"/>
    </reaction>
</comment>
<dbReference type="PROSITE" id="PS00770">
    <property type="entry name" value="AA_TRANSFER_CLASS_4"/>
    <property type="match status" value="1"/>
</dbReference>
<dbReference type="PANTHER" id="PTHR42743">
    <property type="entry name" value="AMINO-ACID AMINOTRANSFERASE"/>
    <property type="match status" value="1"/>
</dbReference>
<evidence type="ECO:0000256" key="4">
    <source>
        <dbReference type="ARBA" id="ARBA00004931"/>
    </source>
</evidence>
<gene>
    <name evidence="17 18" type="primary">ilvE</name>
    <name evidence="18" type="ORF">GCM10007416_11970</name>
</gene>
<evidence type="ECO:0000256" key="7">
    <source>
        <dbReference type="ARBA" id="ARBA00022576"/>
    </source>
</evidence>
<dbReference type="EC" id="2.6.1.42" evidence="17"/>
<evidence type="ECO:0000256" key="2">
    <source>
        <dbReference type="ARBA" id="ARBA00003109"/>
    </source>
</evidence>
<keyword evidence="9 17" id="KW-0808">Transferase</keyword>
<protein>
    <recommendedName>
        <fullName evidence="17">Branched-chain-amino-acid aminotransferase</fullName>
        <shortName evidence="17">BCAT</shortName>
        <ecNumber evidence="17">2.6.1.42</ecNumber>
    </recommendedName>
</protein>
<comment type="function">
    <text evidence="2 17">Acts on leucine, isoleucine and valine.</text>
</comment>
<evidence type="ECO:0000313" key="18">
    <source>
        <dbReference type="EMBL" id="GGA40572.1"/>
    </source>
</evidence>
<dbReference type="InterPro" id="IPR043132">
    <property type="entry name" value="BCAT-like_C"/>
</dbReference>
<sequence>MEERWVYMNGNFVKKEEAAVSIFDHGFLYGDGVFEGIRVYGGNVFRLREHLERLYESARSILLDIPVGIEEMEDAVLETVRKNRLTDAYIRLVVSRGKGELCLDPAKCSNPQVIIIADQVKMFPQEQYDNGLKIITVPTRRNVPDALNPKIKSLNYLNNILVKIEANQAGVGEALMLNSDGYVAEGSGDNIFIVKRGILYTPPGYVGALDGITRRAIMDLCDRLGYVVKEQPFTRHDVYVADEAFLTGTAAEVIAVVQVDGRRIGEGKPGPITRHLLAEFRKLVTVEGSKVYPKPTVEKATSG</sequence>
<dbReference type="NCBIfam" id="NF005146">
    <property type="entry name" value="PRK06606.1"/>
    <property type="match status" value="1"/>
</dbReference>
<dbReference type="InterPro" id="IPR005785">
    <property type="entry name" value="B_amino_transI"/>
</dbReference>
<evidence type="ECO:0000256" key="6">
    <source>
        <dbReference type="ARBA" id="ARBA00009320"/>
    </source>
</evidence>
<evidence type="ECO:0000256" key="12">
    <source>
        <dbReference type="ARBA" id="ARBA00048212"/>
    </source>
</evidence>
<evidence type="ECO:0000256" key="9">
    <source>
        <dbReference type="ARBA" id="ARBA00022679"/>
    </source>
</evidence>
<evidence type="ECO:0000256" key="1">
    <source>
        <dbReference type="ARBA" id="ARBA00001933"/>
    </source>
</evidence>
<evidence type="ECO:0000256" key="17">
    <source>
        <dbReference type="RuleBase" id="RU364094"/>
    </source>
</evidence>
<accession>A0ABQ1GBN0</accession>
<comment type="caution">
    <text evidence="18">The sequence shown here is derived from an EMBL/GenBank/DDBJ whole genome shotgun (WGS) entry which is preliminary data.</text>
</comment>
<evidence type="ECO:0000256" key="8">
    <source>
        <dbReference type="ARBA" id="ARBA00022605"/>
    </source>
</evidence>
<dbReference type="GO" id="GO:0008483">
    <property type="term" value="F:transaminase activity"/>
    <property type="evidence" value="ECO:0007669"/>
    <property type="project" value="UniProtKB-KW"/>
</dbReference>
<name>A0ABQ1GBN0_9BACL</name>
<evidence type="ECO:0000256" key="5">
    <source>
        <dbReference type="ARBA" id="ARBA00005072"/>
    </source>
</evidence>